<evidence type="ECO:0000256" key="1">
    <source>
        <dbReference type="ARBA" id="ARBA00022448"/>
    </source>
</evidence>
<dbReference type="InterPro" id="IPR003593">
    <property type="entry name" value="AAA+_ATPase"/>
</dbReference>
<accession>A0A069RCT1</accession>
<protein>
    <submittedName>
        <fullName evidence="5">Methionine import ATP-binding protein MetN</fullName>
        <ecNumber evidence="5">3.6.3.-</ecNumber>
    </submittedName>
</protein>
<keyword evidence="5" id="KW-0378">Hydrolase</keyword>
<dbReference type="GO" id="GO:0016887">
    <property type="term" value="F:ATP hydrolysis activity"/>
    <property type="evidence" value="ECO:0007669"/>
    <property type="project" value="InterPro"/>
</dbReference>
<dbReference type="Proteomes" id="UP000027946">
    <property type="component" value="Unassembled WGS sequence"/>
</dbReference>
<dbReference type="OrthoDB" id="9804199at2"/>
<dbReference type="AlphaFoldDB" id="A0A069RCT1"/>
<evidence type="ECO:0000313" key="6">
    <source>
        <dbReference type="Proteomes" id="UP000027946"/>
    </source>
</evidence>
<dbReference type="SMART" id="SM00382">
    <property type="entry name" value="AAA"/>
    <property type="match status" value="1"/>
</dbReference>
<keyword evidence="1" id="KW-0813">Transport</keyword>
<name>A0A069RCT1_PEPLI</name>
<keyword evidence="3 5" id="KW-0067">ATP-binding</keyword>
<dbReference type="PROSITE" id="PS50893">
    <property type="entry name" value="ABC_TRANSPORTER_2"/>
    <property type="match status" value="1"/>
</dbReference>
<evidence type="ECO:0000256" key="3">
    <source>
        <dbReference type="ARBA" id="ARBA00022840"/>
    </source>
</evidence>
<dbReference type="eggNOG" id="COG3839">
    <property type="taxonomic scope" value="Bacteria"/>
</dbReference>
<organism evidence="5 6">
    <name type="scientific">Peptoclostridium litorale DSM 5388</name>
    <dbReference type="NCBI Taxonomy" id="1121324"/>
    <lineage>
        <taxon>Bacteria</taxon>
        <taxon>Bacillati</taxon>
        <taxon>Bacillota</taxon>
        <taxon>Clostridia</taxon>
        <taxon>Peptostreptococcales</taxon>
        <taxon>Peptoclostridiaceae</taxon>
        <taxon>Peptoclostridium</taxon>
    </lineage>
</organism>
<dbReference type="STRING" id="1121324.CLIT_13c01910"/>
<dbReference type="EC" id="3.6.3.-" evidence="5"/>
<dbReference type="Pfam" id="PF00005">
    <property type="entry name" value="ABC_tran"/>
    <property type="match status" value="1"/>
</dbReference>
<evidence type="ECO:0000256" key="2">
    <source>
        <dbReference type="ARBA" id="ARBA00022741"/>
    </source>
</evidence>
<gene>
    <name evidence="5" type="primary">metN</name>
    <name evidence="5" type="ORF">CLIT_13c01910</name>
</gene>
<keyword evidence="2" id="KW-0547">Nucleotide-binding</keyword>
<reference evidence="5 6" key="1">
    <citation type="submission" date="2014-03" db="EMBL/GenBank/DDBJ databases">
        <title>Genome sequence of Clostridium litorale W6, DSM 5388.</title>
        <authorList>
            <person name="Poehlein A."/>
            <person name="Jagirdar A."/>
            <person name="Khonsari B."/>
            <person name="Chibani C.M."/>
            <person name="Gutierrez Gutierrez D.A."/>
            <person name="Davydova E."/>
            <person name="Alghaithi H.S."/>
            <person name="Nair K.P."/>
            <person name="Dhamotharan K."/>
            <person name="Chandran L."/>
            <person name="G W."/>
            <person name="Daniel R."/>
        </authorList>
    </citation>
    <scope>NUCLEOTIDE SEQUENCE [LARGE SCALE GENOMIC DNA]</scope>
    <source>
        <strain evidence="5 6">W6</strain>
    </source>
</reference>
<evidence type="ECO:0000259" key="4">
    <source>
        <dbReference type="PROSITE" id="PS50893"/>
    </source>
</evidence>
<dbReference type="InterPro" id="IPR027417">
    <property type="entry name" value="P-loop_NTPase"/>
</dbReference>
<sequence>MDVNVRKIKKFYGKDQILDIDNFTFKSGRISGIMGSNGAGKTTLLNIMAGLDDKYEGYVRYGEKSIEQVRRKVTLVFQKGGLFKRSVYENIAYPLRIRGLDGSDIKSRVDRTIKSLEIENLRDKKAHKLSGGETQKVALARALVFKPSLLLLDEPTASIDPEFVRVMEKAIVDYNRETGATVIIITHSKEQAERMCDELVFLQNGRVGESNGFF</sequence>
<dbReference type="EMBL" id="JJMM01000013">
    <property type="protein sequence ID" value="KDR94869.1"/>
    <property type="molecule type" value="Genomic_DNA"/>
</dbReference>
<dbReference type="InterPro" id="IPR003439">
    <property type="entry name" value="ABC_transporter-like_ATP-bd"/>
</dbReference>
<dbReference type="Gene3D" id="3.40.50.300">
    <property type="entry name" value="P-loop containing nucleotide triphosphate hydrolases"/>
    <property type="match status" value="1"/>
</dbReference>
<proteinExistence type="predicted"/>
<comment type="caution">
    <text evidence="5">The sequence shown here is derived from an EMBL/GenBank/DDBJ whole genome shotgun (WGS) entry which is preliminary data.</text>
</comment>
<feature type="domain" description="ABC transporter" evidence="4">
    <location>
        <begin position="3"/>
        <end position="214"/>
    </location>
</feature>
<dbReference type="RefSeq" id="WP_038266121.1">
    <property type="nucleotide sequence ID" value="NZ_FSRH01000005.1"/>
</dbReference>
<dbReference type="InterPro" id="IPR050093">
    <property type="entry name" value="ABC_SmlMolc_Importer"/>
</dbReference>
<keyword evidence="6" id="KW-1185">Reference proteome</keyword>
<dbReference type="PANTHER" id="PTHR42781:SF9">
    <property type="entry name" value="AMINO ACID ABC TRANSPORTER, ATP-BINDING PROTEIN-RELATED"/>
    <property type="match status" value="1"/>
</dbReference>
<dbReference type="GO" id="GO:0005524">
    <property type="term" value="F:ATP binding"/>
    <property type="evidence" value="ECO:0007669"/>
    <property type="project" value="UniProtKB-KW"/>
</dbReference>
<evidence type="ECO:0000313" key="5">
    <source>
        <dbReference type="EMBL" id="KDR94869.1"/>
    </source>
</evidence>
<dbReference type="SUPFAM" id="SSF52540">
    <property type="entry name" value="P-loop containing nucleoside triphosphate hydrolases"/>
    <property type="match status" value="1"/>
</dbReference>
<dbReference type="PANTHER" id="PTHR42781">
    <property type="entry name" value="SPERMIDINE/PUTRESCINE IMPORT ATP-BINDING PROTEIN POTA"/>
    <property type="match status" value="1"/>
</dbReference>